<evidence type="ECO:0000313" key="6">
    <source>
        <dbReference type="Proteomes" id="UP000887560"/>
    </source>
</evidence>
<dbReference type="PANTHER" id="PTHR43774:SF1">
    <property type="entry name" value="PEPTIDE METHIONINE SULFOXIDE REDUCTASE MSRA 2"/>
    <property type="match status" value="1"/>
</dbReference>
<evidence type="ECO:0000256" key="3">
    <source>
        <dbReference type="ARBA" id="ARBA00023002"/>
    </source>
</evidence>
<name>A0A915NXZ1_9BILA</name>
<dbReference type="Gene3D" id="3.30.1060.10">
    <property type="entry name" value="Peptide methionine sulphoxide reductase MsrA"/>
    <property type="match status" value="1"/>
</dbReference>
<evidence type="ECO:0000256" key="1">
    <source>
        <dbReference type="ARBA" id="ARBA00005591"/>
    </source>
</evidence>
<comment type="similarity">
    <text evidence="1">Belongs to the MsrA Met sulfoxide reductase family.</text>
</comment>
<dbReference type="InterPro" id="IPR036509">
    <property type="entry name" value="Met_Sox_Rdtase_MsrA_sf"/>
</dbReference>
<dbReference type="WBParaSite" id="scf7180000422514.g9139">
    <property type="protein sequence ID" value="scf7180000422514.g9139"/>
    <property type="gene ID" value="scf7180000422514.g9139"/>
</dbReference>
<dbReference type="GO" id="GO:0008113">
    <property type="term" value="F:peptide-methionine (S)-S-oxide reductase activity"/>
    <property type="evidence" value="ECO:0007669"/>
    <property type="project" value="UniProtKB-EC"/>
</dbReference>
<protein>
    <recommendedName>
        <fullName evidence="2">peptide-methionine (S)-S-oxide reductase</fullName>
        <ecNumber evidence="2">1.8.4.11</ecNumber>
    </recommendedName>
    <alternativeName>
        <fullName evidence="4">Peptide-methionine (S)-S-oxide reductase</fullName>
    </alternativeName>
</protein>
<dbReference type="Pfam" id="PF01625">
    <property type="entry name" value="PMSR"/>
    <property type="match status" value="1"/>
</dbReference>
<accession>A0A915NXZ1</accession>
<dbReference type="EC" id="1.8.4.11" evidence="2"/>
<dbReference type="AlphaFoldDB" id="A0A915NXZ1"/>
<feature type="domain" description="Peptide methionine sulphoxide reductase MsrA" evidence="5">
    <location>
        <begin position="7"/>
        <end position="152"/>
    </location>
</feature>
<evidence type="ECO:0000256" key="2">
    <source>
        <dbReference type="ARBA" id="ARBA00012502"/>
    </source>
</evidence>
<dbReference type="PANTHER" id="PTHR43774">
    <property type="entry name" value="PEPTIDE METHIONINE SULFOXIDE REDUCTASE"/>
    <property type="match status" value="1"/>
</dbReference>
<dbReference type="SUPFAM" id="SSF55068">
    <property type="entry name" value="Peptide methionine sulfoxide reductase"/>
    <property type="match status" value="1"/>
</dbReference>
<evidence type="ECO:0000256" key="4">
    <source>
        <dbReference type="ARBA" id="ARBA00030643"/>
    </source>
</evidence>
<evidence type="ECO:0000313" key="7">
    <source>
        <dbReference type="WBParaSite" id="scf7180000422514.g9139"/>
    </source>
</evidence>
<keyword evidence="6" id="KW-1185">Reference proteome</keyword>
<dbReference type="Proteomes" id="UP000887560">
    <property type="component" value="Unplaced"/>
</dbReference>
<sequence>MSKFSLAYLGMQCFWGSESTFALLPGVLKTRVGYSGGTSPSPTYQNIGDHTGKEKGGMGEIVEIQFNPELTKFKEIINLFYSKHNFTLPQKTQYKSVILYVDEEQKKIALEEMEKAKEKYNKNTIFYTFLQKFEKFYQAEDYHQKYWLRCENNIFKEVFKYFFVYLIFYFFKLNLSNSQLINSTLATKINGYLGGNSKEDFNLLNILQKEYKLSDYLITKIKEIALKGGIGNCH</sequence>
<dbReference type="InterPro" id="IPR002569">
    <property type="entry name" value="Met_Sox_Rdtase_MsrA_dom"/>
</dbReference>
<organism evidence="6 7">
    <name type="scientific">Meloidogyne floridensis</name>
    <dbReference type="NCBI Taxonomy" id="298350"/>
    <lineage>
        <taxon>Eukaryota</taxon>
        <taxon>Metazoa</taxon>
        <taxon>Ecdysozoa</taxon>
        <taxon>Nematoda</taxon>
        <taxon>Chromadorea</taxon>
        <taxon>Rhabditida</taxon>
        <taxon>Tylenchina</taxon>
        <taxon>Tylenchomorpha</taxon>
        <taxon>Tylenchoidea</taxon>
        <taxon>Meloidogynidae</taxon>
        <taxon>Meloidogyninae</taxon>
        <taxon>Meloidogyne</taxon>
    </lineage>
</organism>
<keyword evidence="3" id="KW-0560">Oxidoreductase</keyword>
<evidence type="ECO:0000259" key="5">
    <source>
        <dbReference type="Pfam" id="PF01625"/>
    </source>
</evidence>
<proteinExistence type="inferred from homology"/>
<reference evidence="7" key="1">
    <citation type="submission" date="2022-11" db="UniProtKB">
        <authorList>
            <consortium name="WormBaseParasite"/>
        </authorList>
    </citation>
    <scope>IDENTIFICATION</scope>
</reference>